<dbReference type="Proteomes" id="UP001139150">
    <property type="component" value="Unassembled WGS sequence"/>
</dbReference>
<dbReference type="PANTHER" id="PTHR36112:SF1">
    <property type="entry name" value="RIBOSOMAL RNA SMALL SUBUNIT METHYLTRANSFERASE J"/>
    <property type="match status" value="1"/>
</dbReference>
<evidence type="ECO:0000313" key="1">
    <source>
        <dbReference type="EMBL" id="MCL7746552.1"/>
    </source>
</evidence>
<dbReference type="Pfam" id="PF04445">
    <property type="entry name" value="SAM_MT"/>
    <property type="match status" value="1"/>
</dbReference>
<keyword evidence="1" id="KW-0808">Transferase</keyword>
<accession>A0A9X2A442</accession>
<dbReference type="RefSeq" id="WP_250095466.1">
    <property type="nucleotide sequence ID" value="NZ_JAKRYL010000004.1"/>
</dbReference>
<proteinExistence type="predicted"/>
<dbReference type="SUPFAM" id="SSF53335">
    <property type="entry name" value="S-adenosyl-L-methionine-dependent methyltransferases"/>
    <property type="match status" value="1"/>
</dbReference>
<evidence type="ECO:0000313" key="2">
    <source>
        <dbReference type="Proteomes" id="UP001139150"/>
    </source>
</evidence>
<dbReference type="InterPro" id="IPR007536">
    <property type="entry name" value="16SrRNA_methylTrfase_J"/>
</dbReference>
<dbReference type="EMBL" id="JAKRYL010000004">
    <property type="protein sequence ID" value="MCL7746552.1"/>
    <property type="molecule type" value="Genomic_DNA"/>
</dbReference>
<comment type="caution">
    <text evidence="1">The sequence shown here is derived from an EMBL/GenBank/DDBJ whole genome shotgun (WGS) entry which is preliminary data.</text>
</comment>
<dbReference type="PANTHER" id="PTHR36112">
    <property type="entry name" value="RIBOSOMAL RNA SMALL SUBUNIT METHYLTRANSFERASE J"/>
    <property type="match status" value="1"/>
</dbReference>
<sequence length="259" mass="29099">MIITTARKGADVLEEKALRFSLELAAPFIRRSEASVQDLIQHYDADVLVTGKGKVTLYSKDGGEPFFYHPNSAMFRVKQFQKTNYDPLVAAADLSKGMLFLDCTLGLASDSLVAQIAVGKSGRVTGLEANQTLASIVRHGLGSWQDGSASMIEAMRRIEVLHAHHKDYLQNLPDKSFDVVYFDPMFEQHLSNSTGIKALKQFACHDDLSKQVIDEAIRVSRSRVVLKDHYESDRFNRYGFHVMKRQHAAFHYGFITVSK</sequence>
<dbReference type="InterPro" id="IPR029063">
    <property type="entry name" value="SAM-dependent_MTases_sf"/>
</dbReference>
<dbReference type="AlphaFoldDB" id="A0A9X2A442"/>
<keyword evidence="1" id="KW-0489">Methyltransferase</keyword>
<dbReference type="GO" id="GO:0008990">
    <property type="term" value="F:rRNA (guanine-N2-)-methyltransferase activity"/>
    <property type="evidence" value="ECO:0007669"/>
    <property type="project" value="InterPro"/>
</dbReference>
<reference evidence="1" key="1">
    <citation type="submission" date="2022-02" db="EMBL/GenBank/DDBJ databases">
        <title>Halalkalibacter sp. nov. isolated from Lonar Lake, India.</title>
        <authorList>
            <person name="Joshi A."/>
            <person name="Thite S."/>
            <person name="Lodha T."/>
        </authorList>
    </citation>
    <scope>NUCLEOTIDE SEQUENCE</scope>
    <source>
        <strain evidence="1">MEB205</strain>
    </source>
</reference>
<name>A0A9X2A442_9BACI</name>
<protein>
    <submittedName>
        <fullName evidence="1">Class I SAM-dependent methyltransferase</fullName>
    </submittedName>
</protein>
<gene>
    <name evidence="1" type="ORF">MF646_05380</name>
</gene>
<dbReference type="Gene3D" id="3.40.50.150">
    <property type="entry name" value="Vaccinia Virus protein VP39"/>
    <property type="match status" value="1"/>
</dbReference>
<organism evidence="1 2">
    <name type="scientific">Halalkalibacter alkaliphilus</name>
    <dbReference type="NCBI Taxonomy" id="2917993"/>
    <lineage>
        <taxon>Bacteria</taxon>
        <taxon>Bacillati</taxon>
        <taxon>Bacillota</taxon>
        <taxon>Bacilli</taxon>
        <taxon>Bacillales</taxon>
        <taxon>Bacillaceae</taxon>
        <taxon>Halalkalibacter</taxon>
    </lineage>
</organism>
<keyword evidence="2" id="KW-1185">Reference proteome</keyword>